<dbReference type="Proteomes" id="UP000318717">
    <property type="component" value="Unassembled WGS sequence"/>
</dbReference>
<evidence type="ECO:0000259" key="1">
    <source>
        <dbReference type="PROSITE" id="PS51186"/>
    </source>
</evidence>
<evidence type="ECO:0000313" key="3">
    <source>
        <dbReference type="Proteomes" id="UP000318717"/>
    </source>
</evidence>
<dbReference type="OrthoDB" id="336415at2"/>
<evidence type="ECO:0000313" key="2">
    <source>
        <dbReference type="EMBL" id="GEA50912.1"/>
    </source>
</evidence>
<dbReference type="Gene3D" id="3.40.630.30">
    <property type="match status" value="1"/>
</dbReference>
<accession>A0A4Y3HVX9</accession>
<dbReference type="EMBL" id="BJLF01000007">
    <property type="protein sequence ID" value="GEA50912.1"/>
    <property type="molecule type" value="Genomic_DNA"/>
</dbReference>
<dbReference type="InterPro" id="IPR000182">
    <property type="entry name" value="GNAT_dom"/>
</dbReference>
<reference evidence="2 3" key="1">
    <citation type="submission" date="2019-06" db="EMBL/GenBank/DDBJ databases">
        <title>Whole genome shotgun sequence of Vibrio inusitatus NBRC 102082.</title>
        <authorList>
            <person name="Hosoyama A."/>
            <person name="Uohara A."/>
            <person name="Ohji S."/>
            <person name="Ichikawa N."/>
        </authorList>
    </citation>
    <scope>NUCLEOTIDE SEQUENCE [LARGE SCALE GENOMIC DNA]</scope>
    <source>
        <strain evidence="2 3">NBRC 102082</strain>
    </source>
</reference>
<dbReference type="PROSITE" id="PS51186">
    <property type="entry name" value="GNAT"/>
    <property type="match status" value="1"/>
</dbReference>
<dbReference type="RefSeq" id="WP_141345257.1">
    <property type="nucleotide sequence ID" value="NZ_BJLF01000007.1"/>
</dbReference>
<dbReference type="SUPFAM" id="SSF55729">
    <property type="entry name" value="Acyl-CoA N-acyltransferases (Nat)"/>
    <property type="match status" value="1"/>
</dbReference>
<dbReference type="AlphaFoldDB" id="A0A4Y3HVX9"/>
<sequence>MTVHIRRSEPQDAKAVKAIYECTNAYRGTLQLPCPSLASWESRLSNVPENVFSYVALLDDEIVGNLGLEICTNARRRHVASFGMGVKDHYQSKGVGTALLSQVIDLADNWLNLKRLELTVFTDNEKAIGLYMKHDFIIEGESHAYAFRDGEHASVYHMARIKSELKTQVNS</sequence>
<dbReference type="InterPro" id="IPR050276">
    <property type="entry name" value="MshD_Acetyltransferase"/>
</dbReference>
<protein>
    <submittedName>
        <fullName evidence="2">Acetyltransferase</fullName>
    </submittedName>
</protein>
<name>A0A4Y3HVX9_9VIBR</name>
<comment type="caution">
    <text evidence="2">The sequence shown here is derived from an EMBL/GenBank/DDBJ whole genome shotgun (WGS) entry which is preliminary data.</text>
</comment>
<proteinExistence type="predicted"/>
<dbReference type="CDD" id="cd04301">
    <property type="entry name" value="NAT_SF"/>
    <property type="match status" value="1"/>
</dbReference>
<dbReference type="Pfam" id="PF00583">
    <property type="entry name" value="Acetyltransf_1"/>
    <property type="match status" value="1"/>
</dbReference>
<dbReference type="PANTHER" id="PTHR43617">
    <property type="entry name" value="L-AMINO ACID N-ACETYLTRANSFERASE"/>
    <property type="match status" value="1"/>
</dbReference>
<keyword evidence="3" id="KW-1185">Reference proteome</keyword>
<dbReference type="GO" id="GO:0016747">
    <property type="term" value="F:acyltransferase activity, transferring groups other than amino-acyl groups"/>
    <property type="evidence" value="ECO:0007669"/>
    <property type="project" value="InterPro"/>
</dbReference>
<dbReference type="PANTHER" id="PTHR43617:SF22">
    <property type="entry name" value="L-AMINO ACID N-ACETYLTRANSFERASE AAAT"/>
    <property type="match status" value="1"/>
</dbReference>
<dbReference type="InterPro" id="IPR016181">
    <property type="entry name" value="Acyl_CoA_acyltransferase"/>
</dbReference>
<keyword evidence="2" id="KW-0808">Transferase</keyword>
<gene>
    <name evidence="2" type="primary">yhhY</name>
    <name evidence="2" type="ORF">VIN01S_17160</name>
</gene>
<organism evidence="2 3">
    <name type="scientific">Vibrio inusitatus NBRC 102082</name>
    <dbReference type="NCBI Taxonomy" id="1219070"/>
    <lineage>
        <taxon>Bacteria</taxon>
        <taxon>Pseudomonadati</taxon>
        <taxon>Pseudomonadota</taxon>
        <taxon>Gammaproteobacteria</taxon>
        <taxon>Vibrionales</taxon>
        <taxon>Vibrionaceae</taxon>
        <taxon>Vibrio</taxon>
    </lineage>
</organism>
<feature type="domain" description="N-acetyltransferase" evidence="1">
    <location>
        <begin position="3"/>
        <end position="162"/>
    </location>
</feature>